<reference evidence="1" key="2">
    <citation type="journal article" date="2022" name="Microbiol. Resour. Announc.">
        <title>Metagenome Sequencing to Explore Phylogenomics of Terrestrial Cyanobacteria.</title>
        <authorList>
            <person name="Ward R.D."/>
            <person name="Stajich J.E."/>
            <person name="Johansen J.R."/>
            <person name="Huntemann M."/>
            <person name="Clum A."/>
            <person name="Foster B."/>
            <person name="Foster B."/>
            <person name="Roux S."/>
            <person name="Palaniappan K."/>
            <person name="Varghese N."/>
            <person name="Mukherjee S."/>
            <person name="Reddy T.B.K."/>
            <person name="Daum C."/>
            <person name="Copeland A."/>
            <person name="Chen I.A."/>
            <person name="Ivanova N.N."/>
            <person name="Kyrpides N.C."/>
            <person name="Shapiro N."/>
            <person name="Eloe-Fadrosh E.A."/>
            <person name="Pietrasiak N."/>
        </authorList>
    </citation>
    <scope>NUCLEOTIDE SEQUENCE</scope>
    <source>
        <strain evidence="1">HA4357-MV3</strain>
    </source>
</reference>
<evidence type="ECO:0000313" key="2">
    <source>
        <dbReference type="Proteomes" id="UP000813215"/>
    </source>
</evidence>
<dbReference type="NCBIfam" id="NF038167">
    <property type="entry name" value="cyan_ocin_like"/>
    <property type="match status" value="1"/>
</dbReference>
<reference evidence="1" key="1">
    <citation type="submission" date="2021-05" db="EMBL/GenBank/DDBJ databases">
        <authorList>
            <person name="Pietrasiak N."/>
            <person name="Ward R."/>
            <person name="Stajich J.E."/>
            <person name="Kurbessoian T."/>
        </authorList>
    </citation>
    <scope>NUCLEOTIDE SEQUENCE</scope>
    <source>
        <strain evidence="1">HA4357-MV3</strain>
    </source>
</reference>
<proteinExistence type="predicted"/>
<protein>
    <submittedName>
        <fullName evidence="1">CTB family bacteriocin</fullName>
    </submittedName>
</protein>
<organism evidence="1 2">
    <name type="scientific">Pelatocladus maniniholoensis HA4357-MV3</name>
    <dbReference type="NCBI Taxonomy" id="1117104"/>
    <lineage>
        <taxon>Bacteria</taxon>
        <taxon>Bacillati</taxon>
        <taxon>Cyanobacteriota</taxon>
        <taxon>Cyanophyceae</taxon>
        <taxon>Nostocales</taxon>
        <taxon>Nostocaceae</taxon>
        <taxon>Pelatocladus</taxon>
    </lineage>
</organism>
<accession>A0A9E3H8P5</accession>
<name>A0A9E3H8P5_9NOST</name>
<dbReference type="InterPro" id="IPR049891">
    <property type="entry name" value="CTB"/>
</dbReference>
<gene>
    <name evidence="1" type="ORF">KME28_13270</name>
</gene>
<dbReference type="EMBL" id="JAHHHW010000089">
    <property type="protein sequence ID" value="MBW4432667.1"/>
    <property type="molecule type" value="Genomic_DNA"/>
</dbReference>
<sequence length="72" mass="7954">MHSEINKIELSEQELDVVAGGAALQNVETDFTKEVNFIAQSTESNDQGSRSDSVVLNQLVETDARNNIKLDF</sequence>
<comment type="caution">
    <text evidence="1">The sequence shown here is derived from an EMBL/GenBank/DDBJ whole genome shotgun (WGS) entry which is preliminary data.</text>
</comment>
<evidence type="ECO:0000313" key="1">
    <source>
        <dbReference type="EMBL" id="MBW4432667.1"/>
    </source>
</evidence>
<dbReference type="Proteomes" id="UP000813215">
    <property type="component" value="Unassembled WGS sequence"/>
</dbReference>
<dbReference type="AlphaFoldDB" id="A0A9E3H8P5"/>